<dbReference type="PROSITE" id="PS51329">
    <property type="entry name" value="C_CAP_COFACTOR_C"/>
    <property type="match status" value="1"/>
</dbReference>
<dbReference type="GeneID" id="80918207"/>
<dbReference type="EMBL" id="OX365762">
    <property type="protein sequence ID" value="CAI4038996.1"/>
    <property type="molecule type" value="Genomic_DNA"/>
</dbReference>
<name>A0AA35J099_SACMI</name>
<keyword evidence="3" id="KW-1185">Reference proteome</keyword>
<dbReference type="GO" id="GO:0007021">
    <property type="term" value="P:tubulin complex assembly"/>
    <property type="evidence" value="ECO:0007669"/>
    <property type="project" value="TreeGrafter"/>
</dbReference>
<evidence type="ECO:0000313" key="2">
    <source>
        <dbReference type="EMBL" id="CAI4038996.1"/>
    </source>
</evidence>
<sequence length="269" mass="30857">MDFATKIKELEQELSKANDYKTLQEKATNLRRELNSSAPSLTSYEKEHFSNDIESILKCINAELSKSKGNKRRAFSFKQKTLPTTVQEKTKHKALVTTPEKTSVLKKNYVLKKGDSAFENLEYCTVASARDHSSVDAASGSLYFRNVIKSVINLQRIYFQAGSIFITDCKDSIFFLHLPSEGNIQIRLRNLQKCRILIERLSSDTDYKQVVIVENCCECIFKASTREHLIIQDFSNPFSSDETKDQSAFSFEDFKTYDNDTMQLLQAYL</sequence>
<dbReference type="Gene3D" id="2.160.20.70">
    <property type="match status" value="1"/>
</dbReference>
<proteinExistence type="predicted"/>
<dbReference type="Proteomes" id="UP001161438">
    <property type="component" value="Chromosome 6"/>
</dbReference>
<organism evidence="2 3">
    <name type="scientific">Saccharomyces mikatae IFO 1815</name>
    <dbReference type="NCBI Taxonomy" id="226126"/>
    <lineage>
        <taxon>Eukaryota</taxon>
        <taxon>Fungi</taxon>
        <taxon>Dikarya</taxon>
        <taxon>Ascomycota</taxon>
        <taxon>Saccharomycotina</taxon>
        <taxon>Saccharomycetes</taxon>
        <taxon>Saccharomycetales</taxon>
        <taxon>Saccharomycetaceae</taxon>
        <taxon>Saccharomyces</taxon>
    </lineage>
</organism>
<dbReference type="AlphaFoldDB" id="A0AA35J099"/>
<evidence type="ECO:0000313" key="3">
    <source>
        <dbReference type="Proteomes" id="UP001161438"/>
    </source>
</evidence>
<dbReference type="RefSeq" id="XP_056082111.1">
    <property type="nucleotide sequence ID" value="XM_056222417.1"/>
</dbReference>
<reference evidence="2" key="1">
    <citation type="submission" date="2022-10" db="EMBL/GenBank/DDBJ databases">
        <authorList>
            <person name="Byrne P K."/>
        </authorList>
    </citation>
    <scope>NUCLEOTIDE SEQUENCE</scope>
    <source>
        <strain evidence="2">IFO1815</strain>
    </source>
</reference>
<dbReference type="GO" id="GO:0007023">
    <property type="term" value="P:post-chaperonin tubulin folding pathway"/>
    <property type="evidence" value="ECO:0007669"/>
    <property type="project" value="InterPro"/>
</dbReference>
<dbReference type="InterPro" id="IPR016098">
    <property type="entry name" value="CAP/MinC_C"/>
</dbReference>
<feature type="domain" description="C-CAP/cofactor C-like" evidence="1">
    <location>
        <begin position="98"/>
        <end position="259"/>
    </location>
</feature>
<gene>
    <name evidence="2" type="primary">SMKI06G3485</name>
    <name evidence="2" type="ORF">SMKI_06G3485</name>
</gene>
<accession>A0AA35J099</accession>
<dbReference type="GO" id="GO:0005737">
    <property type="term" value="C:cytoplasm"/>
    <property type="evidence" value="ECO:0007669"/>
    <property type="project" value="TreeGrafter"/>
</dbReference>
<dbReference type="InterPro" id="IPR017901">
    <property type="entry name" value="C-CAP_CF_C-like"/>
</dbReference>
<dbReference type="PANTHER" id="PTHR15139">
    <property type="entry name" value="TUBULIN FOLDING COFACTOR C"/>
    <property type="match status" value="1"/>
</dbReference>
<dbReference type="InterPro" id="IPR027684">
    <property type="entry name" value="TBCC"/>
</dbReference>
<protein>
    <submittedName>
        <fullName evidence="2">SMKI06G3485 protein</fullName>
    </submittedName>
</protein>
<dbReference type="PANTHER" id="PTHR15139:SF0">
    <property type="entry name" value="TUBULIN-SPECIFIC CHAPERONE C"/>
    <property type="match status" value="1"/>
</dbReference>
<evidence type="ECO:0000259" key="1">
    <source>
        <dbReference type="PROSITE" id="PS51329"/>
    </source>
</evidence>